<dbReference type="InterPro" id="IPR018950">
    <property type="entry name" value="DiS-bond_isomerase_DsbC/G_N"/>
</dbReference>
<dbReference type="Gene3D" id="3.10.450.70">
    <property type="entry name" value="Disulphide bond isomerase, DsbC/G, N-terminal"/>
    <property type="match status" value="1"/>
</dbReference>
<dbReference type="Gene3D" id="3.40.30.10">
    <property type="entry name" value="Glutaredoxin"/>
    <property type="match status" value="1"/>
</dbReference>
<dbReference type="SUPFAM" id="SSF54423">
    <property type="entry name" value="DsbC/DsbG N-terminal domain-like"/>
    <property type="match status" value="1"/>
</dbReference>
<dbReference type="Pfam" id="PF10411">
    <property type="entry name" value="DsbC_N"/>
    <property type="match status" value="1"/>
</dbReference>
<keyword evidence="3 7" id="KW-0732">Signal</keyword>
<protein>
    <recommendedName>
        <fullName evidence="7">Thiol:disulfide interchange protein</fullName>
    </recommendedName>
</protein>
<evidence type="ECO:0000256" key="1">
    <source>
        <dbReference type="ARBA" id="ARBA00004418"/>
    </source>
</evidence>
<keyword evidence="5" id="KW-1015">Disulfide bond</keyword>
<evidence type="ECO:0000313" key="10">
    <source>
        <dbReference type="EMBL" id="MBA5604990.1"/>
    </source>
</evidence>
<evidence type="ECO:0000256" key="4">
    <source>
        <dbReference type="ARBA" id="ARBA00022764"/>
    </source>
</evidence>
<evidence type="ECO:0000256" key="2">
    <source>
        <dbReference type="ARBA" id="ARBA00009813"/>
    </source>
</evidence>
<dbReference type="InterPro" id="IPR009094">
    <property type="entry name" value="DiS-bond_isomerase_DsbC/G_N_sf"/>
</dbReference>
<comment type="subcellular location">
    <subcellularLocation>
        <location evidence="1 7">Periplasm</location>
    </subcellularLocation>
</comment>
<feature type="domain" description="Disulphide bond isomerase DsbC/G N-terminal" evidence="8">
    <location>
        <begin position="25"/>
        <end position="92"/>
    </location>
</feature>
<feature type="domain" description="Thioredoxin-like fold" evidence="9">
    <location>
        <begin position="117"/>
        <end position="225"/>
    </location>
</feature>
<dbReference type="AlphaFoldDB" id="A0A7W2EG04"/>
<dbReference type="PROSITE" id="PS00194">
    <property type="entry name" value="THIOREDOXIN_1"/>
    <property type="match status" value="1"/>
</dbReference>
<keyword evidence="4 7" id="KW-0574">Periplasm</keyword>
<dbReference type="PANTHER" id="PTHR35272:SF3">
    <property type="entry name" value="THIOL:DISULFIDE INTERCHANGE PROTEIN DSBC"/>
    <property type="match status" value="1"/>
</dbReference>
<evidence type="ECO:0000259" key="8">
    <source>
        <dbReference type="Pfam" id="PF10411"/>
    </source>
</evidence>
<dbReference type="InterPro" id="IPR033954">
    <property type="entry name" value="DiS-bond_Isoase_DsbC/G"/>
</dbReference>
<reference evidence="10 11" key="1">
    <citation type="submission" date="2020-07" db="EMBL/GenBank/DDBJ databases">
        <title>Novel species isolated from subtropical streams in China.</title>
        <authorList>
            <person name="Lu H."/>
        </authorList>
    </citation>
    <scope>NUCLEOTIDE SEQUENCE [LARGE SCALE GENOMIC DNA]</scope>
    <source>
        <strain evidence="10 11">FT3S</strain>
    </source>
</reference>
<evidence type="ECO:0000313" key="11">
    <source>
        <dbReference type="Proteomes" id="UP000566711"/>
    </source>
</evidence>
<dbReference type="PANTHER" id="PTHR35272">
    <property type="entry name" value="THIOL:DISULFIDE INTERCHANGE PROTEIN DSBC-RELATED"/>
    <property type="match status" value="1"/>
</dbReference>
<sequence length="256" mass="27721">MKHKLALSAALVLAATQPALAQASAETPTEARIHALIEPRMGINIKVDGVSKTPYGGLYEVRTNGDVFYTDENARYLFVGKVVDTTTYQDLTRARADQLATIRFADLPLETAIKTVRGDGKRVMAVFEDPNCPYCRKLHQTLKNIDNVTIYTFLLDILSEDSAVKSRNIWCAPDRAQAWRAWIEDSKAAPAAPAGCTAPHEQVLALGKKLHVIGTPTVYFADGTRTGSAFDVRALEGRLTAAATLKPHAASDAGAP</sequence>
<dbReference type="InterPro" id="IPR017937">
    <property type="entry name" value="Thioredoxin_CS"/>
</dbReference>
<dbReference type="Pfam" id="PF13098">
    <property type="entry name" value="Thioredoxin_2"/>
    <property type="match status" value="1"/>
</dbReference>
<evidence type="ECO:0000256" key="3">
    <source>
        <dbReference type="ARBA" id="ARBA00022729"/>
    </source>
</evidence>
<evidence type="ECO:0000256" key="7">
    <source>
        <dbReference type="RuleBase" id="RU364038"/>
    </source>
</evidence>
<dbReference type="SUPFAM" id="SSF52833">
    <property type="entry name" value="Thioredoxin-like"/>
    <property type="match status" value="1"/>
</dbReference>
<organism evidence="10 11">
    <name type="scientific">Rugamonas fusca</name>
    <dbReference type="NCBI Taxonomy" id="2758568"/>
    <lineage>
        <taxon>Bacteria</taxon>
        <taxon>Pseudomonadati</taxon>
        <taxon>Pseudomonadota</taxon>
        <taxon>Betaproteobacteria</taxon>
        <taxon>Burkholderiales</taxon>
        <taxon>Oxalobacteraceae</taxon>
        <taxon>Telluria group</taxon>
        <taxon>Rugamonas</taxon>
    </lineage>
</organism>
<dbReference type="InterPro" id="IPR036249">
    <property type="entry name" value="Thioredoxin-like_sf"/>
</dbReference>
<feature type="chain" id="PRO_5031601659" description="Thiol:disulfide interchange protein" evidence="7">
    <location>
        <begin position="22"/>
        <end position="256"/>
    </location>
</feature>
<keyword evidence="6 7" id="KW-0676">Redox-active center</keyword>
<dbReference type="RefSeq" id="WP_182215393.1">
    <property type="nucleotide sequence ID" value="NZ_JACEZS010000004.1"/>
</dbReference>
<dbReference type="EMBL" id="JACEZS010000004">
    <property type="protein sequence ID" value="MBA5604990.1"/>
    <property type="molecule type" value="Genomic_DNA"/>
</dbReference>
<comment type="similarity">
    <text evidence="2 7">Belongs to the thioredoxin family. DsbC subfamily.</text>
</comment>
<evidence type="ECO:0000256" key="5">
    <source>
        <dbReference type="ARBA" id="ARBA00023157"/>
    </source>
</evidence>
<evidence type="ECO:0000259" key="9">
    <source>
        <dbReference type="Pfam" id="PF13098"/>
    </source>
</evidence>
<keyword evidence="11" id="KW-1185">Reference proteome</keyword>
<proteinExistence type="inferred from homology"/>
<evidence type="ECO:0000256" key="6">
    <source>
        <dbReference type="ARBA" id="ARBA00023284"/>
    </source>
</evidence>
<dbReference type="InterPro" id="IPR012336">
    <property type="entry name" value="Thioredoxin-like_fold"/>
</dbReference>
<accession>A0A7W2EG04</accession>
<name>A0A7W2EG04_9BURK</name>
<feature type="signal peptide" evidence="7">
    <location>
        <begin position="1"/>
        <end position="21"/>
    </location>
</feature>
<comment type="function">
    <text evidence="7">Required for disulfide bond formation in some periplasmic proteins. Acts by transferring its disulfide bond to other proteins and is reduced in the process.</text>
</comment>
<dbReference type="CDD" id="cd03020">
    <property type="entry name" value="DsbA_DsbC_DsbG"/>
    <property type="match status" value="1"/>
</dbReference>
<gene>
    <name evidence="10" type="ORF">H3H36_06385</name>
</gene>
<dbReference type="InterPro" id="IPR051470">
    <property type="entry name" value="Thiol:disulfide_interchange"/>
</dbReference>
<dbReference type="Proteomes" id="UP000566711">
    <property type="component" value="Unassembled WGS sequence"/>
</dbReference>
<comment type="caution">
    <text evidence="10">The sequence shown here is derived from an EMBL/GenBank/DDBJ whole genome shotgun (WGS) entry which is preliminary data.</text>
</comment>
<dbReference type="GO" id="GO:0042597">
    <property type="term" value="C:periplasmic space"/>
    <property type="evidence" value="ECO:0007669"/>
    <property type="project" value="UniProtKB-SubCell"/>
</dbReference>